<protein>
    <submittedName>
        <fullName evidence="1">Uncharacterized protein</fullName>
    </submittedName>
</protein>
<dbReference type="EMBL" id="FNKH01000002">
    <property type="protein sequence ID" value="SDR08461.1"/>
    <property type="molecule type" value="Genomic_DNA"/>
</dbReference>
<accession>A0A1H1G5J2</accession>
<dbReference type="RefSeq" id="WP_074702045.1">
    <property type="nucleotide sequence ID" value="NZ_CP018863.1"/>
</dbReference>
<organism evidence="1 2">
    <name type="scientific">Crystallibacter crystallopoietes</name>
    <dbReference type="NCBI Taxonomy" id="37928"/>
    <lineage>
        <taxon>Bacteria</taxon>
        <taxon>Bacillati</taxon>
        <taxon>Actinomycetota</taxon>
        <taxon>Actinomycetes</taxon>
        <taxon>Micrococcales</taxon>
        <taxon>Micrococcaceae</taxon>
        <taxon>Crystallibacter</taxon>
    </lineage>
</organism>
<evidence type="ECO:0000313" key="2">
    <source>
        <dbReference type="Proteomes" id="UP000181917"/>
    </source>
</evidence>
<sequence>MSGITEVFVATHDAAVQRAAALDKALEAIGEGGTQVEIPDAPHTRINGITDWEIERLGQLAGQAVHSVGEDELAIADVASETLYVAPESMVRALADLLAETSDDGAPVLPDVAAAWASEEDMPLSGDAAVESVKRIGELAADAAEDGRQQLYVWSGTESV</sequence>
<dbReference type="STRING" id="37928.SAMN04489742_3860"/>
<proteinExistence type="predicted"/>
<name>A0A1H1G5J2_9MICC</name>
<evidence type="ECO:0000313" key="1">
    <source>
        <dbReference type="EMBL" id="SDR08461.1"/>
    </source>
</evidence>
<keyword evidence="2" id="KW-1185">Reference proteome</keyword>
<dbReference type="AlphaFoldDB" id="A0A1H1G5J2"/>
<gene>
    <name evidence="1" type="ORF">SAMN04489742_3860</name>
</gene>
<reference evidence="1 2" key="1">
    <citation type="submission" date="2016-10" db="EMBL/GenBank/DDBJ databases">
        <authorList>
            <person name="de Groot N.N."/>
        </authorList>
    </citation>
    <scope>NUCLEOTIDE SEQUENCE [LARGE SCALE GENOMIC DNA]</scope>
    <source>
        <strain evidence="1 2">DSM 20117</strain>
    </source>
</reference>
<dbReference type="OrthoDB" id="4963809at2"/>
<dbReference type="KEGG" id="acry:AC20117_20075"/>
<dbReference type="Proteomes" id="UP000181917">
    <property type="component" value="Unassembled WGS sequence"/>
</dbReference>